<dbReference type="Proteomes" id="UP001066276">
    <property type="component" value="Chromosome 6"/>
</dbReference>
<organism evidence="2 3">
    <name type="scientific">Pleurodeles waltl</name>
    <name type="common">Iberian ribbed newt</name>
    <dbReference type="NCBI Taxonomy" id="8319"/>
    <lineage>
        <taxon>Eukaryota</taxon>
        <taxon>Metazoa</taxon>
        <taxon>Chordata</taxon>
        <taxon>Craniata</taxon>
        <taxon>Vertebrata</taxon>
        <taxon>Euteleostomi</taxon>
        <taxon>Amphibia</taxon>
        <taxon>Batrachia</taxon>
        <taxon>Caudata</taxon>
        <taxon>Salamandroidea</taxon>
        <taxon>Salamandridae</taxon>
        <taxon>Pleurodelinae</taxon>
        <taxon>Pleurodeles</taxon>
    </lineage>
</organism>
<dbReference type="EMBL" id="JANPWB010000010">
    <property type="protein sequence ID" value="KAJ1137755.1"/>
    <property type="molecule type" value="Genomic_DNA"/>
</dbReference>
<sequence length="200" mass="21552">MSRAHRPDGVGAIPQKMGKVGRRRDIEQKGGSSAEAQADPPEPRKGASGEGRDDPTLQDVLQAITASRVALEGKIDALATDLTVLRDDHRRLAEKVSTTDRQLKELLPEGPEHGRRRRAKRNTPYSKHARIVNSPSPVEMQTERQKAMEAAASLSGSDRGSQVQTAADCEPSDSDHESETSQVSDRSGPAITPGTSDCII</sequence>
<feature type="compositionally biased region" description="Basic and acidic residues" evidence="1">
    <location>
        <begin position="41"/>
        <end position="55"/>
    </location>
</feature>
<evidence type="ECO:0000313" key="3">
    <source>
        <dbReference type="Proteomes" id="UP001066276"/>
    </source>
</evidence>
<evidence type="ECO:0000313" key="2">
    <source>
        <dbReference type="EMBL" id="KAJ1137755.1"/>
    </source>
</evidence>
<feature type="region of interest" description="Disordered" evidence="1">
    <location>
        <begin position="1"/>
        <end position="57"/>
    </location>
</feature>
<feature type="compositionally biased region" description="Polar residues" evidence="1">
    <location>
        <begin position="154"/>
        <end position="165"/>
    </location>
</feature>
<name>A0AAV7QF38_PLEWA</name>
<reference evidence="2" key="1">
    <citation type="journal article" date="2022" name="bioRxiv">
        <title>Sequencing and chromosome-scale assembly of the giantPleurodeles waltlgenome.</title>
        <authorList>
            <person name="Brown T."/>
            <person name="Elewa A."/>
            <person name="Iarovenko S."/>
            <person name="Subramanian E."/>
            <person name="Araus A.J."/>
            <person name="Petzold A."/>
            <person name="Susuki M."/>
            <person name="Suzuki K.-i.T."/>
            <person name="Hayashi T."/>
            <person name="Toyoda A."/>
            <person name="Oliveira C."/>
            <person name="Osipova E."/>
            <person name="Leigh N.D."/>
            <person name="Simon A."/>
            <person name="Yun M.H."/>
        </authorList>
    </citation>
    <scope>NUCLEOTIDE SEQUENCE</scope>
    <source>
        <strain evidence="2">20211129_DDA</strain>
        <tissue evidence="2">Liver</tissue>
    </source>
</reference>
<evidence type="ECO:0000256" key="1">
    <source>
        <dbReference type="SAM" id="MobiDB-lite"/>
    </source>
</evidence>
<keyword evidence="3" id="KW-1185">Reference proteome</keyword>
<accession>A0AAV7QF38</accession>
<proteinExistence type="predicted"/>
<protein>
    <submittedName>
        <fullName evidence="2">Uncharacterized protein</fullName>
    </submittedName>
</protein>
<feature type="compositionally biased region" description="Basic and acidic residues" evidence="1">
    <location>
        <begin position="92"/>
        <end position="113"/>
    </location>
</feature>
<feature type="region of interest" description="Disordered" evidence="1">
    <location>
        <begin position="92"/>
        <end position="200"/>
    </location>
</feature>
<comment type="caution">
    <text evidence="2">The sequence shown here is derived from an EMBL/GenBank/DDBJ whole genome shotgun (WGS) entry which is preliminary data.</text>
</comment>
<gene>
    <name evidence="2" type="ORF">NDU88_004151</name>
</gene>
<dbReference type="AlphaFoldDB" id="A0AAV7QF38"/>